<accession>A0AAV1FVZ6</accession>
<keyword evidence="1" id="KW-0175">Coiled coil</keyword>
<gene>
    <name evidence="3" type="ORF">XNOV1_A031091</name>
</gene>
<organism evidence="3 4">
    <name type="scientific">Xyrichtys novacula</name>
    <name type="common">Pearly razorfish</name>
    <name type="synonym">Hemipteronotus novacula</name>
    <dbReference type="NCBI Taxonomy" id="13765"/>
    <lineage>
        <taxon>Eukaryota</taxon>
        <taxon>Metazoa</taxon>
        <taxon>Chordata</taxon>
        <taxon>Craniata</taxon>
        <taxon>Vertebrata</taxon>
        <taxon>Euteleostomi</taxon>
        <taxon>Actinopterygii</taxon>
        <taxon>Neopterygii</taxon>
        <taxon>Teleostei</taxon>
        <taxon>Neoteleostei</taxon>
        <taxon>Acanthomorphata</taxon>
        <taxon>Eupercaria</taxon>
        <taxon>Labriformes</taxon>
        <taxon>Labridae</taxon>
        <taxon>Xyrichtys</taxon>
    </lineage>
</organism>
<feature type="region of interest" description="Disordered" evidence="2">
    <location>
        <begin position="150"/>
        <end position="179"/>
    </location>
</feature>
<dbReference type="EMBL" id="OY660872">
    <property type="protein sequence ID" value="CAJ1064704.1"/>
    <property type="molecule type" value="Genomic_DNA"/>
</dbReference>
<dbReference type="Proteomes" id="UP001178508">
    <property type="component" value="Chromosome 9"/>
</dbReference>
<evidence type="ECO:0000313" key="4">
    <source>
        <dbReference type="Proteomes" id="UP001178508"/>
    </source>
</evidence>
<evidence type="ECO:0000313" key="3">
    <source>
        <dbReference type="EMBL" id="CAJ1064704.1"/>
    </source>
</evidence>
<reference evidence="3" key="1">
    <citation type="submission" date="2023-08" db="EMBL/GenBank/DDBJ databases">
        <authorList>
            <person name="Alioto T."/>
            <person name="Alioto T."/>
            <person name="Gomez Garrido J."/>
        </authorList>
    </citation>
    <scope>NUCLEOTIDE SEQUENCE</scope>
</reference>
<feature type="compositionally biased region" description="Polar residues" evidence="2">
    <location>
        <begin position="150"/>
        <end position="176"/>
    </location>
</feature>
<evidence type="ECO:0000256" key="1">
    <source>
        <dbReference type="SAM" id="Coils"/>
    </source>
</evidence>
<dbReference type="AlphaFoldDB" id="A0AAV1FVZ6"/>
<evidence type="ECO:0000256" key="2">
    <source>
        <dbReference type="SAM" id="MobiDB-lite"/>
    </source>
</evidence>
<name>A0AAV1FVZ6_XYRNO</name>
<proteinExistence type="predicted"/>
<feature type="coiled-coil region" evidence="1">
    <location>
        <begin position="100"/>
        <end position="127"/>
    </location>
</feature>
<keyword evidence="4" id="KW-1185">Reference proteome</keyword>
<sequence length="231" mass="26062">MACKKGLQKNLYESPLFPHSFISSKHTGTFMYAVEDAETCLFEQQTCLLGLVRDSLPALSKEHYSCVPQQLLAKKRCTLGPDELQRIATDGTPVRDCAKCEELRLRIKELEEDRRKLTLQLDTVHDLRNMVSELKETLVRETAMVQATTHNEQATTHNEQVTTHNKQATTNSSSPQAIDATNDDALISSGNSLLTGRQRLMHSAAVIIVKTEEDYSRRHLQTFPIDTLVCY</sequence>
<protein>
    <submittedName>
        <fullName evidence="3">Uncharacterized protein LOC127536546</fullName>
    </submittedName>
</protein>